<protein>
    <recommendedName>
        <fullName evidence="3">Transposase</fullName>
    </recommendedName>
</protein>
<evidence type="ECO:0000313" key="2">
    <source>
        <dbReference type="Proteomes" id="UP000002730"/>
    </source>
</evidence>
<evidence type="ECO:0008006" key="3">
    <source>
        <dbReference type="Google" id="ProtNLM"/>
    </source>
</evidence>
<dbReference type="AlphaFoldDB" id="D9SL52"/>
<dbReference type="RefSeq" id="WP_010077218.1">
    <property type="nucleotide sequence ID" value="NC_014393.1"/>
</dbReference>
<dbReference type="HOGENOM" id="CLU_214267_0_0_9"/>
<keyword evidence="2" id="KW-1185">Reference proteome</keyword>
<organism evidence="1 2">
    <name type="scientific">Clostridium cellulovorans (strain ATCC 35296 / DSM 3052 / OCM 3 / 743B)</name>
    <dbReference type="NCBI Taxonomy" id="573061"/>
    <lineage>
        <taxon>Bacteria</taxon>
        <taxon>Bacillati</taxon>
        <taxon>Bacillota</taxon>
        <taxon>Clostridia</taxon>
        <taxon>Eubacteriales</taxon>
        <taxon>Clostridiaceae</taxon>
        <taxon>Clostridium</taxon>
    </lineage>
</organism>
<dbReference type="KEGG" id="ccb:Clocel_1824"/>
<proteinExistence type="predicted"/>
<accession>D9SL52</accession>
<dbReference type="eggNOG" id="ENOG50325MC">
    <property type="taxonomic scope" value="Bacteria"/>
</dbReference>
<gene>
    <name evidence="1" type="ordered locus">Clocel_1824</name>
</gene>
<dbReference type="EMBL" id="CP002160">
    <property type="protein sequence ID" value="ADL51568.1"/>
    <property type="molecule type" value="Genomic_DNA"/>
</dbReference>
<sequence>MGTNIKGKHEKAMELARDLLNQNVGMTEIISRTGLTQDDVQKEQRKMRNQKK</sequence>
<name>D9SL52_CLOC7</name>
<evidence type="ECO:0000313" key="1">
    <source>
        <dbReference type="EMBL" id="ADL51568.1"/>
    </source>
</evidence>
<reference evidence="1 2" key="1">
    <citation type="submission" date="2010-08" db="EMBL/GenBank/DDBJ databases">
        <title>Complete sequence of Clostridium cellulovorans 743B.</title>
        <authorList>
            <consortium name="US DOE Joint Genome Institute"/>
            <person name="Lucas S."/>
            <person name="Copeland A."/>
            <person name="Lapidus A."/>
            <person name="Cheng J.-F."/>
            <person name="Bruce D."/>
            <person name="Goodwin L."/>
            <person name="Pitluck S."/>
            <person name="Chertkov O."/>
            <person name="Detter J.C."/>
            <person name="Han C."/>
            <person name="Tapia R."/>
            <person name="Land M."/>
            <person name="Hauser L."/>
            <person name="Chang Y.-J."/>
            <person name="Jeffries C."/>
            <person name="Kyrpides N."/>
            <person name="Ivanova N."/>
            <person name="Mikhailova N."/>
            <person name="Hemme C.L."/>
            <person name="Woyke T."/>
        </authorList>
    </citation>
    <scope>NUCLEOTIDE SEQUENCE [LARGE SCALE GENOMIC DNA]</scope>
    <source>
        <strain evidence="2">ATCC 35296 / DSM 3052 / OCM 3 / 743B</strain>
    </source>
</reference>
<dbReference type="Proteomes" id="UP000002730">
    <property type="component" value="Chromosome"/>
</dbReference>